<proteinExistence type="predicted"/>
<gene>
    <name evidence="1" type="ORF">CCMSSC00406_0007115</name>
</gene>
<evidence type="ECO:0000313" key="2">
    <source>
        <dbReference type="Proteomes" id="UP000824881"/>
    </source>
</evidence>
<evidence type="ECO:0000313" key="1">
    <source>
        <dbReference type="EMBL" id="KAG9220190.1"/>
    </source>
</evidence>
<sequence length="1028" mass="115363">MAPRDITSSATLGADHLPDLAYASLSFTPCPNRVQDTTARMDAPPFDNADQHGSYYGQYSPQLGFSPLLVSGSQGPVPFQLWNQASHTHHGHPTPIPAARHQFAHPVMMPPAFYTPSSSRKRPAFTWDENEPPINLPLANDSRKRQNTNSNTINDASTLHTIYGSSTSDSLSPPAPIASSHTPQMTSKRASPRSIEEKVDSALVGIQTAGFEGLGHFLAALFNGSARHQKQKSCQSLHKFLTNQNGPGRQPAEIVQAIYEHPYSRVGRKEEPFHDAIMPDYAYPLDLDVPEADLAQPGTPAQATLNSWVAKMALKLVNGEAEALATEKSFRLPANWTWDAVTSLSLGDIQKRMVKLAPLTWSIIATVAVSPHRRLRSKNARSGTAEEIDAKKSDLEHASHSPWKAIAFSILILLSIRNNLIALGPTIIGLLFFIADASRLVYQALGRFGITTSYSTVLEHLGNLGDSAGLHLHEVGSCIARNDDHYIILFDNINKHHRAWHQTVSKDDEVKSGTAATIIRMVYVPNGAMNLKRYRNRQQKRGRKGLTVRKLLDDLDQTHLKNVGVATLLRIWTDKVSSLVSHRDYVCNLFKNDVQKHQIPLHKSETLPLRTSGIDESTTAGNSDVLHDITHLQMGMTDKDFGEFVIPVAGDQLTVDCVRKLIHYTKKDVNDYLRDTWALPCIQLWHMKWAFLKAIYKAHWSLSTGKYLFGLHRDCDTLGRTKLNPTKCDFYPHHHAVVETFEISCLGILRVLLEEKCSKVDLTASQQYPLLHALDQFFKPGGVVSRNKDIYGDKTLKLPHNPADDTWKGDRALANLILQLRDSFWYYEMCQATSDGDIGRVFEIIKILRFYFWGSGSTNYGNELLELACNFLYDFPEHLQVALLNNWLVNPSGKHGHWHELDLLQEHNNLIIKTMYNDRNLDFDSDFIQKTVSLNIGGFSQFRSFMRSFFDITVSSGEHTDPNMDADTDTLAAHHRRNHVLNFEPGREQSRTSPDFFAVGINKLASGQLDVFKERTLRDSNSVQPDED</sequence>
<dbReference type="EMBL" id="WQMT02000008">
    <property type="protein sequence ID" value="KAG9220190.1"/>
    <property type="molecule type" value="Genomic_DNA"/>
</dbReference>
<name>A0ACB7IPZ7_PLECO</name>
<protein>
    <submittedName>
        <fullName evidence="1">Uncharacterized protein</fullName>
    </submittedName>
</protein>
<keyword evidence="2" id="KW-1185">Reference proteome</keyword>
<accession>A0ACB7IPZ7</accession>
<dbReference type="Proteomes" id="UP000824881">
    <property type="component" value="Unassembled WGS sequence"/>
</dbReference>
<organism evidence="1 2">
    <name type="scientific">Pleurotus cornucopiae</name>
    <name type="common">Cornucopia mushroom</name>
    <dbReference type="NCBI Taxonomy" id="5321"/>
    <lineage>
        <taxon>Eukaryota</taxon>
        <taxon>Fungi</taxon>
        <taxon>Dikarya</taxon>
        <taxon>Basidiomycota</taxon>
        <taxon>Agaricomycotina</taxon>
        <taxon>Agaricomycetes</taxon>
        <taxon>Agaricomycetidae</taxon>
        <taxon>Agaricales</taxon>
        <taxon>Pleurotineae</taxon>
        <taxon>Pleurotaceae</taxon>
        <taxon>Pleurotus</taxon>
    </lineage>
</organism>
<comment type="caution">
    <text evidence="1">The sequence shown here is derived from an EMBL/GenBank/DDBJ whole genome shotgun (WGS) entry which is preliminary data.</text>
</comment>
<reference evidence="1 2" key="1">
    <citation type="journal article" date="2021" name="Appl. Environ. Microbiol.">
        <title>Genetic linkage and physical mapping for an oyster mushroom Pleurotus cornucopiae and QTL analysis for the trait cap color.</title>
        <authorList>
            <person name="Zhang Y."/>
            <person name="Gao W."/>
            <person name="Sonnenberg A."/>
            <person name="Chen Q."/>
            <person name="Zhang J."/>
            <person name="Huang C."/>
        </authorList>
    </citation>
    <scope>NUCLEOTIDE SEQUENCE [LARGE SCALE GENOMIC DNA]</scope>
    <source>
        <strain evidence="1">CCMSSC00406</strain>
    </source>
</reference>